<dbReference type="SUPFAM" id="SSF51735">
    <property type="entry name" value="NAD(P)-binding Rossmann-fold domains"/>
    <property type="match status" value="2"/>
</dbReference>
<evidence type="ECO:0000256" key="3">
    <source>
        <dbReference type="ARBA" id="ARBA00023027"/>
    </source>
</evidence>
<dbReference type="Pfam" id="PF03721">
    <property type="entry name" value="UDPG_MGDP_dh_N"/>
    <property type="match status" value="1"/>
</dbReference>
<dbReference type="EMBL" id="JAVRHS010000005">
    <property type="protein sequence ID" value="MDT0576106.1"/>
    <property type="molecule type" value="Genomic_DNA"/>
</dbReference>
<dbReference type="RefSeq" id="WP_311340681.1">
    <property type="nucleotide sequence ID" value="NZ_JAVRHS010000005.1"/>
</dbReference>
<dbReference type="PANTHER" id="PTHR43078:SF6">
    <property type="entry name" value="UDP-GLUCURONIC ACID DECARBOXYLASE 1"/>
    <property type="match status" value="1"/>
</dbReference>
<gene>
    <name evidence="7" type="ORF">RM533_07885</name>
</gene>
<dbReference type="InterPro" id="IPR001732">
    <property type="entry name" value="UDP-Glc/GDP-Man_DH_N"/>
</dbReference>
<dbReference type="GO" id="GO:0008446">
    <property type="term" value="F:GDP-mannose 4,6-dehydratase activity"/>
    <property type="evidence" value="ECO:0007669"/>
    <property type="project" value="UniProtKB-EC"/>
</dbReference>
<dbReference type="InterPro" id="IPR036291">
    <property type="entry name" value="NAD(P)-bd_dom_sf"/>
</dbReference>
<proteinExistence type="predicted"/>
<reference evidence="7 8" key="1">
    <citation type="submission" date="2023-09" db="EMBL/GenBank/DDBJ databases">
        <authorList>
            <person name="Rey-Velasco X."/>
        </authorList>
    </citation>
    <scope>NUCLEOTIDE SEQUENCE [LARGE SCALE GENOMIC DNA]</scope>
    <source>
        <strain evidence="7 8">F390</strain>
    </source>
</reference>
<dbReference type="InterPro" id="IPR001509">
    <property type="entry name" value="Epimerase_deHydtase"/>
</dbReference>
<dbReference type="InterPro" id="IPR044516">
    <property type="entry name" value="UXS-like"/>
</dbReference>
<keyword evidence="2" id="KW-0210">Decarboxylase</keyword>
<sequence>MKIAVLGCGDAGPAYGRDHGARLAQAGHDVTCIAGRSPADDMTAEDIRLDGRMLEDPAHAALVAAGLAAGRLRFSEDLDDAIASADLVLIASDLPGGDTHEDHPLRVATRKIAAALAGFTVISTIAEVSDETRDQVAEMLADMRPDADFLVVPLSGTLRNIVSKAAARGTAAGGRDGVQTATRKISAPHLQIVDPQAKTILITGGAGFLGSHLAERLIGEGHQVYCLDNLHTGRWDNLDALVASNRIKRVEHDIVQPLPRMERFDEIYNLACPASPVHYQADPVATLRICSAGVYNVLQRAAQDGAAVFHTSTSEVYGDPEVHPQHEGYHGNVNPVGARSCYDEGKRFAETLMTDFCQTNGLRLRMVRIFNTYGPRMLPDDGRVVSNFITQALQGEPITIYGSGSQTRSFCYVDDMVEGFIRLMAAAEDAEGPMNIGNPAEITVAELASIIIAMTGSQSRVVERPLPSDDPKRRKPDIARAQAILGWVPAVELVQGLQATIAYFKDELGASRLALAGQTAGA</sequence>
<comment type="cofactor">
    <cofactor evidence="1">
        <name>NAD(+)</name>
        <dbReference type="ChEBI" id="CHEBI:57540"/>
    </cofactor>
</comment>
<protein>
    <submittedName>
        <fullName evidence="7">GDP-mannose 4,6-dehydratase</fullName>
        <ecNumber evidence="7">4.2.1.47</ecNumber>
    </submittedName>
</protein>
<dbReference type="Pfam" id="PF01370">
    <property type="entry name" value="Epimerase"/>
    <property type="match status" value="1"/>
</dbReference>
<evidence type="ECO:0000259" key="5">
    <source>
        <dbReference type="Pfam" id="PF01370"/>
    </source>
</evidence>
<evidence type="ECO:0000313" key="7">
    <source>
        <dbReference type="EMBL" id="MDT0576106.1"/>
    </source>
</evidence>
<accession>A0ABU2ZIA9</accession>
<keyword evidence="4 7" id="KW-0456">Lyase</keyword>
<dbReference type="EC" id="4.2.1.47" evidence="7"/>
<keyword evidence="8" id="KW-1185">Reference proteome</keyword>
<evidence type="ECO:0000256" key="4">
    <source>
        <dbReference type="ARBA" id="ARBA00023239"/>
    </source>
</evidence>
<dbReference type="Proteomes" id="UP001259803">
    <property type="component" value="Unassembled WGS sequence"/>
</dbReference>
<evidence type="ECO:0000256" key="1">
    <source>
        <dbReference type="ARBA" id="ARBA00001911"/>
    </source>
</evidence>
<evidence type="ECO:0000256" key="2">
    <source>
        <dbReference type="ARBA" id="ARBA00022793"/>
    </source>
</evidence>
<organism evidence="7 8">
    <name type="scientific">Croceicoccus esteveae</name>
    <dbReference type="NCBI Taxonomy" id="3075597"/>
    <lineage>
        <taxon>Bacteria</taxon>
        <taxon>Pseudomonadati</taxon>
        <taxon>Pseudomonadota</taxon>
        <taxon>Alphaproteobacteria</taxon>
        <taxon>Sphingomonadales</taxon>
        <taxon>Erythrobacteraceae</taxon>
        <taxon>Croceicoccus</taxon>
    </lineage>
</organism>
<dbReference type="PANTHER" id="PTHR43078">
    <property type="entry name" value="UDP-GLUCURONIC ACID DECARBOXYLASE-RELATED"/>
    <property type="match status" value="1"/>
</dbReference>
<evidence type="ECO:0000259" key="6">
    <source>
        <dbReference type="Pfam" id="PF03721"/>
    </source>
</evidence>
<name>A0ABU2ZIA9_9SPHN</name>
<evidence type="ECO:0000313" key="8">
    <source>
        <dbReference type="Proteomes" id="UP001259803"/>
    </source>
</evidence>
<feature type="domain" description="UDP-glucose/GDP-mannose dehydrogenase N-terminal" evidence="6">
    <location>
        <begin position="1"/>
        <end position="145"/>
    </location>
</feature>
<dbReference type="CDD" id="cd05230">
    <property type="entry name" value="UGD_SDR_e"/>
    <property type="match status" value="1"/>
</dbReference>
<feature type="domain" description="NAD-dependent epimerase/dehydratase" evidence="5">
    <location>
        <begin position="200"/>
        <end position="437"/>
    </location>
</feature>
<comment type="caution">
    <text evidence="7">The sequence shown here is derived from an EMBL/GenBank/DDBJ whole genome shotgun (WGS) entry which is preliminary data.</text>
</comment>
<keyword evidence="3" id="KW-0520">NAD</keyword>
<dbReference type="Gene3D" id="3.40.50.720">
    <property type="entry name" value="NAD(P)-binding Rossmann-like Domain"/>
    <property type="match status" value="2"/>
</dbReference>